<dbReference type="AlphaFoldDB" id="L9KP35"/>
<sequence>MLLLVPELAVDVDQWTGCDWQAATQAGPPGQDQGSTLLPSPWLASLQPGAPPHQTQTDVDNCAKVLPPRASWKLKPSQGPPRSGWLNPGEKGLRSEEQTGRIVLGGVSRDRNPRPRSGPALKDRFRERSETGAPCALGRVLEPRCGAAGFRGPRWASRVTGNVPQVHATRS</sequence>
<reference evidence="3" key="2">
    <citation type="journal article" date="2013" name="Nat. Commun.">
        <title>Genome of the Chinese tree shrew.</title>
        <authorList>
            <person name="Fan Y."/>
            <person name="Huang Z.Y."/>
            <person name="Cao C.C."/>
            <person name="Chen C.S."/>
            <person name="Chen Y.X."/>
            <person name="Fan D.D."/>
            <person name="He J."/>
            <person name="Hou H.L."/>
            <person name="Hu L."/>
            <person name="Hu X.T."/>
            <person name="Jiang X.T."/>
            <person name="Lai R."/>
            <person name="Lang Y.S."/>
            <person name="Liang B."/>
            <person name="Liao S.G."/>
            <person name="Mu D."/>
            <person name="Ma Y.Y."/>
            <person name="Niu Y.Y."/>
            <person name="Sun X.Q."/>
            <person name="Xia J.Q."/>
            <person name="Xiao J."/>
            <person name="Xiong Z.Q."/>
            <person name="Xu L."/>
            <person name="Yang L."/>
            <person name="Zhang Y."/>
            <person name="Zhao W."/>
            <person name="Zhao X.D."/>
            <person name="Zheng Y.T."/>
            <person name="Zhou J.M."/>
            <person name="Zhu Y.B."/>
            <person name="Zhang G.J."/>
            <person name="Wang J."/>
            <person name="Yao Y.G."/>
        </authorList>
    </citation>
    <scope>NUCLEOTIDE SEQUENCE [LARGE SCALE GENOMIC DNA]</scope>
</reference>
<feature type="compositionally biased region" description="Basic and acidic residues" evidence="1">
    <location>
        <begin position="121"/>
        <end position="130"/>
    </location>
</feature>
<feature type="region of interest" description="Disordered" evidence="1">
    <location>
        <begin position="149"/>
        <end position="171"/>
    </location>
</feature>
<dbReference type="EMBL" id="KB320726">
    <property type="protein sequence ID" value="ELW64483.1"/>
    <property type="molecule type" value="Genomic_DNA"/>
</dbReference>
<evidence type="ECO:0000313" key="2">
    <source>
        <dbReference type="EMBL" id="ELW64483.1"/>
    </source>
</evidence>
<keyword evidence="3" id="KW-1185">Reference proteome</keyword>
<feature type="region of interest" description="Disordered" evidence="1">
    <location>
        <begin position="68"/>
        <end position="133"/>
    </location>
</feature>
<dbReference type="InParanoid" id="L9KP35"/>
<protein>
    <submittedName>
        <fullName evidence="2">Uncharacterized protein</fullName>
    </submittedName>
</protein>
<organism evidence="2 3">
    <name type="scientific">Tupaia chinensis</name>
    <name type="common">Chinese tree shrew</name>
    <name type="synonym">Tupaia belangeri chinensis</name>
    <dbReference type="NCBI Taxonomy" id="246437"/>
    <lineage>
        <taxon>Eukaryota</taxon>
        <taxon>Metazoa</taxon>
        <taxon>Chordata</taxon>
        <taxon>Craniata</taxon>
        <taxon>Vertebrata</taxon>
        <taxon>Euteleostomi</taxon>
        <taxon>Mammalia</taxon>
        <taxon>Eutheria</taxon>
        <taxon>Euarchontoglires</taxon>
        <taxon>Scandentia</taxon>
        <taxon>Tupaiidae</taxon>
        <taxon>Tupaia</taxon>
    </lineage>
</organism>
<dbReference type="Proteomes" id="UP000011518">
    <property type="component" value="Unassembled WGS sequence"/>
</dbReference>
<proteinExistence type="predicted"/>
<name>L9KP35_TUPCH</name>
<evidence type="ECO:0000313" key="3">
    <source>
        <dbReference type="Proteomes" id="UP000011518"/>
    </source>
</evidence>
<accession>L9KP35</accession>
<gene>
    <name evidence="2" type="ORF">TREES_T100000665</name>
</gene>
<feature type="region of interest" description="Disordered" evidence="1">
    <location>
        <begin position="21"/>
        <end position="42"/>
    </location>
</feature>
<reference evidence="3" key="1">
    <citation type="submission" date="2012-07" db="EMBL/GenBank/DDBJ databases">
        <title>Genome of the Chinese tree shrew, a rising model animal genetically related to primates.</title>
        <authorList>
            <person name="Zhang G."/>
            <person name="Fan Y."/>
            <person name="Yao Y."/>
            <person name="Huang Z."/>
        </authorList>
    </citation>
    <scope>NUCLEOTIDE SEQUENCE [LARGE SCALE GENOMIC DNA]</scope>
</reference>
<evidence type="ECO:0000256" key="1">
    <source>
        <dbReference type="SAM" id="MobiDB-lite"/>
    </source>
</evidence>